<proteinExistence type="predicted"/>
<dbReference type="Proteomes" id="UP001218188">
    <property type="component" value="Unassembled WGS sequence"/>
</dbReference>
<comment type="caution">
    <text evidence="2">The sequence shown here is derived from an EMBL/GenBank/DDBJ whole genome shotgun (WGS) entry which is preliminary data.</text>
</comment>
<dbReference type="AlphaFoldDB" id="A0AAD6X557"/>
<accession>A0AAD6X557</accession>
<keyword evidence="3" id="KW-1185">Reference proteome</keyword>
<feature type="region of interest" description="Disordered" evidence="1">
    <location>
        <begin position="200"/>
        <end position="223"/>
    </location>
</feature>
<dbReference type="EMBL" id="JARJCM010000026">
    <property type="protein sequence ID" value="KAJ7039473.1"/>
    <property type="molecule type" value="Genomic_DNA"/>
</dbReference>
<evidence type="ECO:0000313" key="2">
    <source>
        <dbReference type="EMBL" id="KAJ7039473.1"/>
    </source>
</evidence>
<gene>
    <name evidence="2" type="ORF">C8F04DRAFT_1254752</name>
</gene>
<evidence type="ECO:0000313" key="3">
    <source>
        <dbReference type="Proteomes" id="UP001218188"/>
    </source>
</evidence>
<reference evidence="2" key="1">
    <citation type="submission" date="2023-03" db="EMBL/GenBank/DDBJ databases">
        <title>Massive genome expansion in bonnet fungi (Mycena s.s.) driven by repeated elements and novel gene families across ecological guilds.</title>
        <authorList>
            <consortium name="Lawrence Berkeley National Laboratory"/>
            <person name="Harder C.B."/>
            <person name="Miyauchi S."/>
            <person name="Viragh M."/>
            <person name="Kuo A."/>
            <person name="Thoen E."/>
            <person name="Andreopoulos B."/>
            <person name="Lu D."/>
            <person name="Skrede I."/>
            <person name="Drula E."/>
            <person name="Henrissat B."/>
            <person name="Morin E."/>
            <person name="Kohler A."/>
            <person name="Barry K."/>
            <person name="LaButti K."/>
            <person name="Morin E."/>
            <person name="Salamov A."/>
            <person name="Lipzen A."/>
            <person name="Mereny Z."/>
            <person name="Hegedus B."/>
            <person name="Baldrian P."/>
            <person name="Stursova M."/>
            <person name="Weitz H."/>
            <person name="Taylor A."/>
            <person name="Grigoriev I.V."/>
            <person name="Nagy L.G."/>
            <person name="Martin F."/>
            <person name="Kauserud H."/>
        </authorList>
    </citation>
    <scope>NUCLEOTIDE SEQUENCE</scope>
    <source>
        <strain evidence="2">CBHHK200</strain>
    </source>
</reference>
<feature type="region of interest" description="Disordered" evidence="1">
    <location>
        <begin position="1"/>
        <end position="60"/>
    </location>
</feature>
<name>A0AAD6X557_9AGAR</name>
<sequence>MVRTGYTRNHSDKPHCLDNASPGIPETPETRSSRNRLRGQRPFRNDIPMPDVTQRDASPNSAEIDDLILDFEEQDLEPEPATPPPSSSEPPVEARIGAEHLVQIVVAVLDEGGIEFTAARDHYCRTPGAKQQELLDSHRARYFRDQTRLIRARAKARRDHKRPLPNMRDYDLCCEYYREIYMMQAASSASLYTEVSEYAGSDTESDTSNHSSMPPLGSSGPASSVVKENMLVPNSPPADTALVDATSAAVDTTSAADTTPVDATVTVDATASLQNGESYTNMDIPPFTPTLYSTDIPVFIPVAEVPENLRFSESDIPRDFIRHEGVHTDAESLKRVWSLLNEVNRPQFPQLMGPRRRSSLSEAYQPPTHRLKIFTRTGVRHIRCRCTNGRHSSFERRQAYAFPDGNGNIVVKKSKSLLLPLP</sequence>
<evidence type="ECO:0000256" key="1">
    <source>
        <dbReference type="SAM" id="MobiDB-lite"/>
    </source>
</evidence>
<organism evidence="2 3">
    <name type="scientific">Mycena alexandri</name>
    <dbReference type="NCBI Taxonomy" id="1745969"/>
    <lineage>
        <taxon>Eukaryota</taxon>
        <taxon>Fungi</taxon>
        <taxon>Dikarya</taxon>
        <taxon>Basidiomycota</taxon>
        <taxon>Agaricomycotina</taxon>
        <taxon>Agaricomycetes</taxon>
        <taxon>Agaricomycetidae</taxon>
        <taxon>Agaricales</taxon>
        <taxon>Marasmiineae</taxon>
        <taxon>Mycenaceae</taxon>
        <taxon>Mycena</taxon>
    </lineage>
</organism>
<protein>
    <submittedName>
        <fullName evidence="2">Uncharacterized protein</fullName>
    </submittedName>
</protein>